<dbReference type="GO" id="GO:0032465">
    <property type="term" value="P:regulation of cytokinesis"/>
    <property type="evidence" value="ECO:0007669"/>
    <property type="project" value="TreeGrafter"/>
</dbReference>
<dbReference type="GO" id="GO:0030496">
    <property type="term" value="C:midbody"/>
    <property type="evidence" value="ECO:0007669"/>
    <property type="project" value="TreeGrafter"/>
</dbReference>
<evidence type="ECO:0000313" key="3">
    <source>
        <dbReference type="EMBL" id="JAS00215.1"/>
    </source>
</evidence>
<dbReference type="GO" id="GO:0032154">
    <property type="term" value="C:cleavage furrow"/>
    <property type="evidence" value="ECO:0007669"/>
    <property type="project" value="TreeGrafter"/>
</dbReference>
<accession>A0A170YT24</accession>
<proteinExistence type="predicted"/>
<feature type="domain" description="Rab11-FIP3/4" evidence="2">
    <location>
        <begin position="110"/>
        <end position="163"/>
    </location>
</feature>
<dbReference type="Pfam" id="PF25450">
    <property type="entry name" value="Rab11-FIP3"/>
    <property type="match status" value="1"/>
</dbReference>
<reference evidence="3" key="1">
    <citation type="submission" date="2016-04" db="EMBL/GenBank/DDBJ databases">
        <authorList>
            <person name="Calderon-Fernandez G.M.Sr."/>
        </authorList>
    </citation>
    <scope>NUCLEOTIDE SEQUENCE</scope>
    <source>
        <strain evidence="3">Int1</strain>
        <tissue evidence="3">Integument</tissue>
    </source>
</reference>
<reference evidence="3" key="2">
    <citation type="journal article" date="2017" name="J. Med. Entomol.">
        <title>Transcriptome Analysis of the Triatoma infestans (Hemiptera: Reduviidae) Integument.</title>
        <authorList>
            <person name="Calderon-Fernandez G.M."/>
            <person name="Moriconi D.E."/>
            <person name="Dulbecco A.B."/>
            <person name="Juarez M.P."/>
        </authorList>
    </citation>
    <scope>NUCLEOTIDE SEQUENCE</scope>
    <source>
        <strain evidence="3">Int1</strain>
        <tissue evidence="3">Integument</tissue>
    </source>
</reference>
<dbReference type="InterPro" id="IPR057316">
    <property type="entry name" value="Rab11-FIP3/4_dom"/>
</dbReference>
<sequence length="164" mass="19051">MSEEENSSGVPSLGHGLEYDLWEGQFQFVGVDGQEGGDCNIIDVFPVVNDDDEGQDLFRDRNGNRPDKHPLNGVKNLKKKAWCADLNERVQVLQEQMSVLTDNQNHSDERYTRAKQENATLQARVLMLEEQLREVELRAQEKLQDEERRHRELVARVDRENNYK</sequence>
<keyword evidence="1" id="KW-0175">Coiled coil</keyword>
<dbReference type="GO" id="GO:0030139">
    <property type="term" value="C:endocytic vesicle"/>
    <property type="evidence" value="ECO:0007669"/>
    <property type="project" value="TreeGrafter"/>
</dbReference>
<dbReference type="AlphaFoldDB" id="A0A170YT24"/>
<dbReference type="PANTHER" id="PTHR15726">
    <property type="entry name" value="RAB11-FAMILY INTERACTING PROTEIN"/>
    <property type="match status" value="1"/>
</dbReference>
<dbReference type="GO" id="GO:0055038">
    <property type="term" value="C:recycling endosome membrane"/>
    <property type="evidence" value="ECO:0007669"/>
    <property type="project" value="TreeGrafter"/>
</dbReference>
<evidence type="ECO:0000259" key="2">
    <source>
        <dbReference type="Pfam" id="PF25450"/>
    </source>
</evidence>
<dbReference type="PANTHER" id="PTHR15726:SF7">
    <property type="entry name" value="NUCLEAR FALLOUT, ISOFORM J"/>
    <property type="match status" value="1"/>
</dbReference>
<dbReference type="GO" id="GO:0032456">
    <property type="term" value="P:endocytic recycling"/>
    <property type="evidence" value="ECO:0007669"/>
    <property type="project" value="TreeGrafter"/>
</dbReference>
<feature type="coiled-coil region" evidence="1">
    <location>
        <begin position="83"/>
        <end position="160"/>
    </location>
</feature>
<dbReference type="EMBL" id="GEMB01002989">
    <property type="protein sequence ID" value="JAS00215.1"/>
    <property type="molecule type" value="Transcribed_RNA"/>
</dbReference>
<protein>
    <submittedName>
        <fullName evidence="3">Rab11 family-interacting protein 4 isoform x3</fullName>
    </submittedName>
</protein>
<organism evidence="3">
    <name type="scientific">Triatoma infestans</name>
    <name type="common">Assassin bug</name>
    <dbReference type="NCBI Taxonomy" id="30076"/>
    <lineage>
        <taxon>Eukaryota</taxon>
        <taxon>Metazoa</taxon>
        <taxon>Ecdysozoa</taxon>
        <taxon>Arthropoda</taxon>
        <taxon>Hexapoda</taxon>
        <taxon>Insecta</taxon>
        <taxon>Pterygota</taxon>
        <taxon>Neoptera</taxon>
        <taxon>Paraneoptera</taxon>
        <taxon>Hemiptera</taxon>
        <taxon>Heteroptera</taxon>
        <taxon>Panheteroptera</taxon>
        <taxon>Cimicomorpha</taxon>
        <taxon>Reduviidae</taxon>
        <taxon>Triatominae</taxon>
        <taxon>Triatoma</taxon>
    </lineage>
</organism>
<evidence type="ECO:0000256" key="1">
    <source>
        <dbReference type="SAM" id="Coils"/>
    </source>
</evidence>
<dbReference type="InterPro" id="IPR051977">
    <property type="entry name" value="Rab11-interacting_regulator"/>
</dbReference>
<name>A0A170YT24_TRIIF</name>